<sequence length="172" mass="18959">MSYVGGRSPQVGAGGFTLGGGTSPFANKYGWALDNVYEYEVYLYFALRGGGSNFGIVTAFTVKAFQQGPIMSSRATYDPGQTERALDSAFELFTEPELADDENMGFDMYYAYNQAEDEFTLTGSEWYEKPIASPPVFDAIRQVPTVRRSITLATMANLTSVPQQLGTVRYLQ</sequence>
<protein>
    <submittedName>
        <fullName evidence="5">FAD-linked oxidoreductase azaL</fullName>
    </submittedName>
</protein>
<dbReference type="SUPFAM" id="SSF56176">
    <property type="entry name" value="FAD-binding/transporter-associated domain-like"/>
    <property type="match status" value="1"/>
</dbReference>
<evidence type="ECO:0000256" key="2">
    <source>
        <dbReference type="ARBA" id="ARBA00022630"/>
    </source>
</evidence>
<evidence type="ECO:0000256" key="1">
    <source>
        <dbReference type="ARBA" id="ARBA00005466"/>
    </source>
</evidence>
<dbReference type="InterPro" id="IPR016169">
    <property type="entry name" value="FAD-bd_PCMH_sub2"/>
</dbReference>
<evidence type="ECO:0000313" key="5">
    <source>
        <dbReference type="EMBL" id="GJC84385.1"/>
    </source>
</evidence>
<dbReference type="Proteomes" id="UP001055172">
    <property type="component" value="Unassembled WGS sequence"/>
</dbReference>
<name>A0AA37LT37_9PEZI</name>
<comment type="similarity">
    <text evidence="1">Belongs to the oxygen-dependent FAD-linked oxidoreductase family.</text>
</comment>
<dbReference type="PANTHER" id="PTHR42973">
    <property type="entry name" value="BINDING OXIDOREDUCTASE, PUTATIVE (AFU_ORTHOLOGUE AFUA_1G17690)-RELATED"/>
    <property type="match status" value="1"/>
</dbReference>
<evidence type="ECO:0000256" key="4">
    <source>
        <dbReference type="ARBA" id="ARBA00023002"/>
    </source>
</evidence>
<dbReference type="AlphaFoldDB" id="A0AA37LT37"/>
<dbReference type="InterPro" id="IPR036318">
    <property type="entry name" value="FAD-bd_PCMH-like_sf"/>
</dbReference>
<dbReference type="GO" id="GO:0016491">
    <property type="term" value="F:oxidoreductase activity"/>
    <property type="evidence" value="ECO:0007669"/>
    <property type="project" value="UniProtKB-KW"/>
</dbReference>
<dbReference type="GO" id="GO:0050660">
    <property type="term" value="F:flavin adenine dinucleotide binding"/>
    <property type="evidence" value="ECO:0007669"/>
    <property type="project" value="InterPro"/>
</dbReference>
<dbReference type="Gene3D" id="3.30.465.10">
    <property type="match status" value="2"/>
</dbReference>
<keyword evidence="2" id="KW-0285">Flavoprotein</keyword>
<dbReference type="InterPro" id="IPR050416">
    <property type="entry name" value="FAD-linked_Oxidoreductase"/>
</dbReference>
<reference evidence="5 6" key="1">
    <citation type="submission" date="2021-07" db="EMBL/GenBank/DDBJ databases">
        <title>Genome data of Colletotrichum spaethianum.</title>
        <authorList>
            <person name="Utami Y.D."/>
            <person name="Hiruma K."/>
        </authorList>
    </citation>
    <scope>NUCLEOTIDE SEQUENCE [LARGE SCALE GENOMIC DNA]</scope>
    <source>
        <strain evidence="5 6">MAFF 242679</strain>
    </source>
</reference>
<keyword evidence="3" id="KW-0274">FAD</keyword>
<evidence type="ECO:0000256" key="3">
    <source>
        <dbReference type="ARBA" id="ARBA00022827"/>
    </source>
</evidence>
<evidence type="ECO:0000313" key="6">
    <source>
        <dbReference type="Proteomes" id="UP001055172"/>
    </source>
</evidence>
<organism evidence="5 6">
    <name type="scientific">Colletotrichum liriopes</name>
    <dbReference type="NCBI Taxonomy" id="708192"/>
    <lineage>
        <taxon>Eukaryota</taxon>
        <taxon>Fungi</taxon>
        <taxon>Dikarya</taxon>
        <taxon>Ascomycota</taxon>
        <taxon>Pezizomycotina</taxon>
        <taxon>Sordariomycetes</taxon>
        <taxon>Hypocreomycetidae</taxon>
        <taxon>Glomerellales</taxon>
        <taxon>Glomerellaceae</taxon>
        <taxon>Colletotrichum</taxon>
        <taxon>Colletotrichum spaethianum species complex</taxon>
    </lineage>
</organism>
<keyword evidence="6" id="KW-1185">Reference proteome</keyword>
<proteinExistence type="inferred from homology"/>
<dbReference type="EMBL" id="BPPX01000014">
    <property type="protein sequence ID" value="GJC84385.1"/>
    <property type="molecule type" value="Genomic_DNA"/>
</dbReference>
<keyword evidence="4" id="KW-0560">Oxidoreductase</keyword>
<dbReference type="PANTHER" id="PTHR42973:SF54">
    <property type="entry name" value="FAD-BINDING PCMH-TYPE DOMAIN-CONTAINING PROTEIN"/>
    <property type="match status" value="1"/>
</dbReference>
<gene>
    <name evidence="5" type="ORF">ColLi_07223</name>
</gene>
<accession>A0AA37LT37</accession>
<comment type="caution">
    <text evidence="5">The sequence shown here is derived from an EMBL/GenBank/DDBJ whole genome shotgun (WGS) entry which is preliminary data.</text>
</comment>